<dbReference type="SUPFAM" id="SSF57756">
    <property type="entry name" value="Retrovirus zinc finger-like domains"/>
    <property type="match status" value="1"/>
</dbReference>
<evidence type="ECO:0000256" key="3">
    <source>
        <dbReference type="ARBA" id="ARBA00022695"/>
    </source>
</evidence>
<dbReference type="PANTHER" id="PTHR37984:SF5">
    <property type="entry name" value="PROTEIN NYNRIN-LIKE"/>
    <property type="match status" value="1"/>
</dbReference>
<dbReference type="PANTHER" id="PTHR37984">
    <property type="entry name" value="PROTEIN CBG26694"/>
    <property type="match status" value="1"/>
</dbReference>
<evidence type="ECO:0000256" key="6">
    <source>
        <dbReference type="ARBA" id="ARBA00022801"/>
    </source>
</evidence>
<dbReference type="CDD" id="cd00303">
    <property type="entry name" value="retropepsin_like"/>
    <property type="match status" value="1"/>
</dbReference>
<accession>A0ABQ4YNQ9</accession>
<gene>
    <name evidence="12" type="ORF">Tco_0728274</name>
</gene>
<sequence length="1052" mass="118543">MTIRSAGRATAAPREGRMGRRTGRGGGRTRGRSGDQGNGEIDGQGGQVGGRGNEVNDDVDGVPDFSTIIAQQLQNLLPTIVAQVGDQGRNQGNGRNQNDDAINDNIRGDVRNVIADNNRRGCTYKEFLACNPKEYDGKGGAIVYTCWIEKMESVQDMSGCEVKYTAGSFVGKALTWWNSQIHTRSREAAVGMSWEDLKTLTREEFCPSNEMQKFETELWNHVMVGAGHAAYPDRFHELARLVPHLITGTLTDEDLRNGSIKKNPEKRGNGGGPSKDRNVRDDNKRTRTGNAFAITTKPVKRENTSTVPKCTTCNTYHPPEVPCRTCFNCNRPGHFAKDCRVVPRNVNPVNARNPAAARGACYECGSTDHYKAACPRLNRAQGPGGNCPNQDLANNGGQGRGNQGNQARGMSFMLGADEARQDPNIVTGTFTLNDYYSTTLFDSGADYSFVFTTFIPLLVIKPSDLGFSYDIEIASGQLVEIDKVIKGCKLEIDGHVFDINLIPFGSESFDVIIGMDWLSDHKAKIIFHEKVVRIPLLDGKVLRVLGKKPKEKMRQLMSAKAKEKKQEEIVVVRDFLEVFPDDLSGLPPIREIEFRIELVPGAMPVAKSPYHLTPSELEELSGQLKELKDKGFIQPSSSPWGVPVLFVKKIDGSFRMCIDYRELNKLTIKNRYPLSRIDNLFDQLQGSQYFSKIDLRSGYHHLRVQEDDIPKTAFRTRYGHFEFTVMPFGLTNAPAVFMDLMNRVCRPYLDNFVIVFIDDILIYSKTQEEHEENLGLVLELLKKERLYAKFSKCEFWLREVQFLGHVITGYRIHVDPSKTEAVKSWEAPRTPSEVRSFLGLAGYYRRFIENFSKIAKPLTVLTQKSKTFDWGEEQENTFQTLNGKLCDAPVLALPDGPEDFVVYCDASGLGLGCVLMQRGKVIAYASRQLKIHEKNYTTHDLELGAVVFALKIWRHYLYGTKSVIYTDHKSLQHIFSQKELNMRQRRWIELFSDYDYEIHYHPGKANVVADALSRKERVKPKRIRAMNMTLPSSIKDRVQAAQEEACDESARL</sequence>
<evidence type="ECO:0000256" key="7">
    <source>
        <dbReference type="ARBA" id="ARBA00022918"/>
    </source>
</evidence>
<keyword evidence="8" id="KW-0863">Zinc-finger</keyword>
<feature type="region of interest" description="Disordered" evidence="9">
    <location>
        <begin position="254"/>
        <end position="288"/>
    </location>
</feature>
<dbReference type="InterPro" id="IPR005162">
    <property type="entry name" value="Retrotrans_gag_dom"/>
</dbReference>
<dbReference type="Pfam" id="PF00098">
    <property type="entry name" value="zf-CCHC"/>
    <property type="match status" value="1"/>
</dbReference>
<dbReference type="Gene3D" id="3.30.70.270">
    <property type="match status" value="2"/>
</dbReference>
<dbReference type="InterPro" id="IPR050951">
    <property type="entry name" value="Retrovirus_Pol_polyprotein"/>
</dbReference>
<dbReference type="InterPro" id="IPR001878">
    <property type="entry name" value="Znf_CCHC"/>
</dbReference>
<feature type="compositionally biased region" description="Gly residues" evidence="9">
    <location>
        <begin position="32"/>
        <end position="52"/>
    </location>
</feature>
<feature type="compositionally biased region" description="Basic and acidic residues" evidence="9">
    <location>
        <begin position="262"/>
        <end position="285"/>
    </location>
</feature>
<dbReference type="Gene3D" id="4.10.60.10">
    <property type="entry name" value="Zinc finger, CCHC-type"/>
    <property type="match status" value="1"/>
</dbReference>
<dbReference type="InterPro" id="IPR000477">
    <property type="entry name" value="RT_dom"/>
</dbReference>
<dbReference type="SMART" id="SM00343">
    <property type="entry name" value="ZnF_C2HC"/>
    <property type="match status" value="2"/>
</dbReference>
<dbReference type="PROSITE" id="PS50158">
    <property type="entry name" value="ZF_CCHC"/>
    <property type="match status" value="2"/>
</dbReference>
<keyword evidence="6" id="KW-0378">Hydrolase</keyword>
<dbReference type="Pfam" id="PF03732">
    <property type="entry name" value="Retrotrans_gag"/>
    <property type="match status" value="1"/>
</dbReference>
<dbReference type="InterPro" id="IPR041373">
    <property type="entry name" value="RT_RNaseH"/>
</dbReference>
<keyword evidence="13" id="KW-1185">Reference proteome</keyword>
<dbReference type="Gene3D" id="2.40.70.10">
    <property type="entry name" value="Acid Proteases"/>
    <property type="match status" value="1"/>
</dbReference>
<keyword evidence="8" id="KW-0862">Zinc</keyword>
<dbReference type="Pfam" id="PF08284">
    <property type="entry name" value="RVP_2"/>
    <property type="match status" value="1"/>
</dbReference>
<dbReference type="CDD" id="cd01647">
    <property type="entry name" value="RT_LTR"/>
    <property type="match status" value="1"/>
</dbReference>
<comment type="caution">
    <text evidence="12">The sequence shown here is derived from an EMBL/GenBank/DDBJ whole genome shotgun (WGS) entry which is preliminary data.</text>
</comment>
<keyword evidence="7 12" id="KW-0695">RNA-directed DNA polymerase</keyword>
<feature type="domain" description="CCHC-type" evidence="10">
    <location>
        <begin position="326"/>
        <end position="340"/>
    </location>
</feature>
<dbReference type="PROSITE" id="PS50878">
    <property type="entry name" value="RT_POL"/>
    <property type="match status" value="1"/>
</dbReference>
<dbReference type="InterPro" id="IPR043502">
    <property type="entry name" value="DNA/RNA_pol_sf"/>
</dbReference>
<dbReference type="CDD" id="cd09274">
    <property type="entry name" value="RNase_HI_RT_Ty3"/>
    <property type="match status" value="1"/>
</dbReference>
<evidence type="ECO:0000256" key="2">
    <source>
        <dbReference type="ARBA" id="ARBA00022679"/>
    </source>
</evidence>
<reference evidence="12" key="2">
    <citation type="submission" date="2022-01" db="EMBL/GenBank/DDBJ databases">
        <authorList>
            <person name="Yamashiro T."/>
            <person name="Shiraishi A."/>
            <person name="Satake H."/>
            <person name="Nakayama K."/>
        </authorList>
    </citation>
    <scope>NUCLEOTIDE SEQUENCE</scope>
</reference>
<dbReference type="Pfam" id="PF00078">
    <property type="entry name" value="RVT_1"/>
    <property type="match status" value="1"/>
</dbReference>
<feature type="domain" description="Reverse transcriptase" evidence="11">
    <location>
        <begin position="628"/>
        <end position="807"/>
    </location>
</feature>
<proteinExistence type="predicted"/>
<keyword evidence="4" id="KW-0540">Nuclease</keyword>
<protein>
    <recommendedName>
        <fullName evidence="1">RNA-directed DNA polymerase</fullName>
        <ecNumber evidence="1">2.7.7.49</ecNumber>
    </recommendedName>
</protein>
<dbReference type="EMBL" id="BQNB010010522">
    <property type="protein sequence ID" value="GJS78393.1"/>
    <property type="molecule type" value="Genomic_DNA"/>
</dbReference>
<organism evidence="12 13">
    <name type="scientific">Tanacetum coccineum</name>
    <dbReference type="NCBI Taxonomy" id="301880"/>
    <lineage>
        <taxon>Eukaryota</taxon>
        <taxon>Viridiplantae</taxon>
        <taxon>Streptophyta</taxon>
        <taxon>Embryophyta</taxon>
        <taxon>Tracheophyta</taxon>
        <taxon>Spermatophyta</taxon>
        <taxon>Magnoliopsida</taxon>
        <taxon>eudicotyledons</taxon>
        <taxon>Gunneridae</taxon>
        <taxon>Pentapetalae</taxon>
        <taxon>asterids</taxon>
        <taxon>campanulids</taxon>
        <taxon>Asterales</taxon>
        <taxon>Asteraceae</taxon>
        <taxon>Asteroideae</taxon>
        <taxon>Anthemideae</taxon>
        <taxon>Anthemidinae</taxon>
        <taxon>Tanacetum</taxon>
    </lineage>
</organism>
<dbReference type="InterPro" id="IPR043128">
    <property type="entry name" value="Rev_trsase/Diguanyl_cyclase"/>
</dbReference>
<reference evidence="12" key="1">
    <citation type="journal article" date="2022" name="Int. J. Mol. Sci.">
        <title>Draft Genome of Tanacetum Coccineum: Genomic Comparison of Closely Related Tanacetum-Family Plants.</title>
        <authorList>
            <person name="Yamashiro T."/>
            <person name="Shiraishi A."/>
            <person name="Nakayama K."/>
            <person name="Satake H."/>
        </authorList>
    </citation>
    <scope>NUCLEOTIDE SEQUENCE</scope>
</reference>
<name>A0ABQ4YNQ9_9ASTR</name>
<dbReference type="Proteomes" id="UP001151760">
    <property type="component" value="Unassembled WGS sequence"/>
</dbReference>
<feature type="domain" description="CCHC-type" evidence="10">
    <location>
        <begin position="361"/>
        <end position="376"/>
    </location>
</feature>
<evidence type="ECO:0000313" key="12">
    <source>
        <dbReference type="EMBL" id="GJS78393.1"/>
    </source>
</evidence>
<evidence type="ECO:0000256" key="1">
    <source>
        <dbReference type="ARBA" id="ARBA00012493"/>
    </source>
</evidence>
<dbReference type="Pfam" id="PF17917">
    <property type="entry name" value="RT_RNaseH"/>
    <property type="match status" value="1"/>
</dbReference>
<dbReference type="Gene3D" id="3.10.10.10">
    <property type="entry name" value="HIV Type 1 Reverse Transcriptase, subunit A, domain 1"/>
    <property type="match status" value="1"/>
</dbReference>
<evidence type="ECO:0000313" key="13">
    <source>
        <dbReference type="Proteomes" id="UP001151760"/>
    </source>
</evidence>
<feature type="compositionally biased region" description="Basic residues" evidence="9">
    <location>
        <begin position="19"/>
        <end position="31"/>
    </location>
</feature>
<evidence type="ECO:0000256" key="9">
    <source>
        <dbReference type="SAM" id="MobiDB-lite"/>
    </source>
</evidence>
<keyword evidence="2" id="KW-0808">Transferase</keyword>
<keyword evidence="8" id="KW-0479">Metal-binding</keyword>
<dbReference type="EC" id="2.7.7.49" evidence="1"/>
<keyword evidence="3" id="KW-0548">Nucleotidyltransferase</keyword>
<keyword evidence="5" id="KW-0255">Endonuclease</keyword>
<feature type="region of interest" description="Disordered" evidence="9">
    <location>
        <begin position="385"/>
        <end position="404"/>
    </location>
</feature>
<dbReference type="InterPro" id="IPR036875">
    <property type="entry name" value="Znf_CCHC_sf"/>
</dbReference>
<evidence type="ECO:0000256" key="5">
    <source>
        <dbReference type="ARBA" id="ARBA00022759"/>
    </source>
</evidence>
<dbReference type="SUPFAM" id="SSF56672">
    <property type="entry name" value="DNA/RNA polymerases"/>
    <property type="match status" value="1"/>
</dbReference>
<dbReference type="GO" id="GO:0003964">
    <property type="term" value="F:RNA-directed DNA polymerase activity"/>
    <property type="evidence" value="ECO:0007669"/>
    <property type="project" value="UniProtKB-KW"/>
</dbReference>
<dbReference type="SUPFAM" id="SSF50630">
    <property type="entry name" value="Acid proteases"/>
    <property type="match status" value="1"/>
</dbReference>
<dbReference type="InterPro" id="IPR021109">
    <property type="entry name" value="Peptidase_aspartic_dom_sf"/>
</dbReference>
<evidence type="ECO:0000256" key="8">
    <source>
        <dbReference type="PROSITE-ProRule" id="PRU00047"/>
    </source>
</evidence>
<evidence type="ECO:0000259" key="10">
    <source>
        <dbReference type="PROSITE" id="PS50158"/>
    </source>
</evidence>
<evidence type="ECO:0000256" key="4">
    <source>
        <dbReference type="ARBA" id="ARBA00022722"/>
    </source>
</evidence>
<evidence type="ECO:0000259" key="11">
    <source>
        <dbReference type="PROSITE" id="PS50878"/>
    </source>
</evidence>
<feature type="region of interest" description="Disordered" evidence="9">
    <location>
        <begin position="1"/>
        <end position="57"/>
    </location>
</feature>